<comment type="caution">
    <text evidence="3">The sequence shown here is derived from an EMBL/GenBank/DDBJ whole genome shotgun (WGS) entry which is preliminary data.</text>
</comment>
<feature type="domain" description="Glycosyl transferase family 1" evidence="2">
    <location>
        <begin position="190"/>
        <end position="338"/>
    </location>
</feature>
<feature type="transmembrane region" description="Helical" evidence="1">
    <location>
        <begin position="82"/>
        <end position="102"/>
    </location>
</feature>
<accession>A0A939BTW8</accession>
<sequence>MSKRKYLAMGPLPPPIGGDTVLFSRLLRSRLLQEAGIELEVIDTSRKEKESRLVRRLDVRDAQNAVRFLWRAIRLRPEVDGLLLWANNRFAYTLGLLLILLFSMRRKRVIIKLFGGDFAEEVARLPRWMQKLVKSLFSRVDYLLPETRGLCDFFRQRMGMAAEKVVHLPNFLPYQPPISVHRLPVAGLRTVFIGQIRTEKGVFDILEAVKRVPAMTCTFYGPIFAREQARFQQLLAEIPRAAYGGVLSPGEVVDKIAEYDLLLLPSYHPGEGYPAAILEAFFAGVPVIATAWRMIPELVQHEVNGFLVKPNCPAEIAACVEKILSEPQRYELLSDNARAAAEQYTEQAVIGDILLPLLDSGRAETLLYRVQPGEGGG</sequence>
<dbReference type="RefSeq" id="WP_204516618.1">
    <property type="nucleotide sequence ID" value="NZ_BAABIN010000009.1"/>
</dbReference>
<dbReference type="SUPFAM" id="SSF53756">
    <property type="entry name" value="UDP-Glycosyltransferase/glycogen phosphorylase"/>
    <property type="match status" value="1"/>
</dbReference>
<dbReference type="PANTHER" id="PTHR12526:SF637">
    <property type="entry name" value="GLYCOSYLTRANSFERASE EPSF-RELATED"/>
    <property type="match status" value="1"/>
</dbReference>
<dbReference type="AlphaFoldDB" id="A0A939BTW8"/>
<evidence type="ECO:0000313" key="3">
    <source>
        <dbReference type="EMBL" id="MBM7588901.1"/>
    </source>
</evidence>
<protein>
    <submittedName>
        <fullName evidence="3">Glycosyltransferase involved in cell wall biosynthesis</fullName>
    </submittedName>
</protein>
<dbReference type="PANTHER" id="PTHR12526">
    <property type="entry name" value="GLYCOSYLTRANSFERASE"/>
    <property type="match status" value="1"/>
</dbReference>
<dbReference type="Proteomes" id="UP000717624">
    <property type="component" value="Unassembled WGS sequence"/>
</dbReference>
<dbReference type="Gene3D" id="3.40.50.2000">
    <property type="entry name" value="Glycogen Phosphorylase B"/>
    <property type="match status" value="2"/>
</dbReference>
<keyword evidence="4" id="KW-1185">Reference proteome</keyword>
<evidence type="ECO:0000313" key="4">
    <source>
        <dbReference type="Proteomes" id="UP000717624"/>
    </source>
</evidence>
<organism evidence="3 4">
    <name type="scientific">Brevibacillus fulvus</name>
    <dbReference type="NCBI Taxonomy" id="1125967"/>
    <lineage>
        <taxon>Bacteria</taxon>
        <taxon>Bacillati</taxon>
        <taxon>Bacillota</taxon>
        <taxon>Bacilli</taxon>
        <taxon>Bacillales</taxon>
        <taxon>Paenibacillaceae</taxon>
        <taxon>Brevibacillus</taxon>
    </lineage>
</organism>
<evidence type="ECO:0000256" key="1">
    <source>
        <dbReference type="SAM" id="Phobius"/>
    </source>
</evidence>
<keyword evidence="1" id="KW-1133">Transmembrane helix</keyword>
<reference evidence="3" key="1">
    <citation type="submission" date="2021-01" db="EMBL/GenBank/DDBJ databases">
        <title>Genomic Encyclopedia of Type Strains, Phase IV (KMG-IV): sequencing the most valuable type-strain genomes for metagenomic binning, comparative biology and taxonomic classification.</title>
        <authorList>
            <person name="Goeker M."/>
        </authorList>
    </citation>
    <scope>NUCLEOTIDE SEQUENCE</scope>
    <source>
        <strain evidence="3">DSM 25523</strain>
    </source>
</reference>
<keyword evidence="1" id="KW-0472">Membrane</keyword>
<dbReference type="InterPro" id="IPR001296">
    <property type="entry name" value="Glyco_trans_1"/>
</dbReference>
<gene>
    <name evidence="3" type="ORF">JOD01_000487</name>
</gene>
<name>A0A939BTW8_9BACL</name>
<dbReference type="CDD" id="cd03801">
    <property type="entry name" value="GT4_PimA-like"/>
    <property type="match status" value="1"/>
</dbReference>
<dbReference type="EMBL" id="JAFBEB010000001">
    <property type="protein sequence ID" value="MBM7588901.1"/>
    <property type="molecule type" value="Genomic_DNA"/>
</dbReference>
<dbReference type="Pfam" id="PF00534">
    <property type="entry name" value="Glycos_transf_1"/>
    <property type="match status" value="1"/>
</dbReference>
<proteinExistence type="predicted"/>
<keyword evidence="1" id="KW-0812">Transmembrane</keyword>
<evidence type="ECO:0000259" key="2">
    <source>
        <dbReference type="Pfam" id="PF00534"/>
    </source>
</evidence>
<dbReference type="GO" id="GO:0016757">
    <property type="term" value="F:glycosyltransferase activity"/>
    <property type="evidence" value="ECO:0007669"/>
    <property type="project" value="InterPro"/>
</dbReference>